<evidence type="ECO:0000313" key="1">
    <source>
        <dbReference type="EMBL" id="KGE86615.1"/>
    </source>
</evidence>
<dbReference type="Pfam" id="PF03567">
    <property type="entry name" value="Sulfotransfer_2"/>
    <property type="match status" value="1"/>
</dbReference>
<dbReference type="GO" id="GO:0016020">
    <property type="term" value="C:membrane"/>
    <property type="evidence" value="ECO:0007669"/>
    <property type="project" value="InterPro"/>
</dbReference>
<evidence type="ECO:0008006" key="3">
    <source>
        <dbReference type="Google" id="ProtNLM"/>
    </source>
</evidence>
<keyword evidence="2" id="KW-1185">Reference proteome</keyword>
<dbReference type="Proteomes" id="UP000029736">
    <property type="component" value="Unassembled WGS sequence"/>
</dbReference>
<dbReference type="EMBL" id="JPOS01000076">
    <property type="protein sequence ID" value="KGE86615.1"/>
    <property type="molecule type" value="Genomic_DNA"/>
</dbReference>
<comment type="caution">
    <text evidence="1">The sequence shown here is derived from an EMBL/GenBank/DDBJ whole genome shotgun (WGS) entry which is preliminary data.</text>
</comment>
<dbReference type="RefSeq" id="WP_044224476.1">
    <property type="nucleotide sequence ID" value="NZ_JBKAGJ010000039.1"/>
</dbReference>
<sequence>MIDHNRKFVFIHIPRTGGTSIENAFNYDSKVDNYKFKHLSASQTKSLLTDILWSDYFKMALVRNPFDRMISAWKRGFYENEKSKDLYNFLLNYKPAPHEYESFEYSKILDLPLDYIGKFEELPEVFNYLKTKFDIKNDLPIIEKSNRSKIYQSYYNKKTKAIVTYLHKKDLKKFNYKFLDLSKETRYNLYQYYFYVLEFNLKKKYLTFVNSQFFRKIYLITRSLLNKIGTFL</sequence>
<dbReference type="Gene3D" id="3.40.50.300">
    <property type="entry name" value="P-loop containing nucleotide triphosphate hydrolases"/>
    <property type="match status" value="1"/>
</dbReference>
<dbReference type="STRING" id="1524460.IX84_20195"/>
<proteinExistence type="predicted"/>
<evidence type="ECO:0000313" key="2">
    <source>
        <dbReference type="Proteomes" id="UP000029736"/>
    </source>
</evidence>
<dbReference type="GO" id="GO:0008146">
    <property type="term" value="F:sulfotransferase activity"/>
    <property type="evidence" value="ECO:0007669"/>
    <property type="project" value="InterPro"/>
</dbReference>
<dbReference type="AlphaFoldDB" id="A0A098S397"/>
<dbReference type="SUPFAM" id="SSF52540">
    <property type="entry name" value="P-loop containing nucleoside triphosphate hydrolases"/>
    <property type="match status" value="1"/>
</dbReference>
<gene>
    <name evidence="1" type="ORF">IX84_20195</name>
</gene>
<dbReference type="OrthoDB" id="288532at2"/>
<dbReference type="InterPro" id="IPR027417">
    <property type="entry name" value="P-loop_NTPase"/>
</dbReference>
<dbReference type="InterPro" id="IPR005331">
    <property type="entry name" value="Sulfotransferase"/>
</dbReference>
<accession>A0A098S397</accession>
<name>A0A098S397_9BACT</name>
<protein>
    <recommendedName>
        <fullName evidence="3">Sulfotransferase family protein</fullName>
    </recommendedName>
</protein>
<reference evidence="1 2" key="1">
    <citation type="journal article" date="2014" name="Int. J. Syst. Evol. Microbiol.">
        <title>Phaeodactylibacter xiamenensis gen. nov., sp. nov., a member of the family Saprospiraceae isolated from the marine alga Phaeodactylum tricornutum.</title>
        <authorList>
            <person name="Chen Z.Jr."/>
            <person name="Lei X."/>
            <person name="Lai Q."/>
            <person name="Li Y."/>
            <person name="Zhang B."/>
            <person name="Zhang J."/>
            <person name="Zhang H."/>
            <person name="Yang L."/>
            <person name="Zheng W."/>
            <person name="Tian Y."/>
            <person name="Yu Z."/>
            <person name="Xu H.Jr."/>
            <person name="Zheng T."/>
        </authorList>
    </citation>
    <scope>NUCLEOTIDE SEQUENCE [LARGE SCALE GENOMIC DNA]</scope>
    <source>
        <strain evidence="1 2">KD52</strain>
    </source>
</reference>
<organism evidence="1 2">
    <name type="scientific">Phaeodactylibacter xiamenensis</name>
    <dbReference type="NCBI Taxonomy" id="1524460"/>
    <lineage>
        <taxon>Bacteria</taxon>
        <taxon>Pseudomonadati</taxon>
        <taxon>Bacteroidota</taxon>
        <taxon>Saprospiria</taxon>
        <taxon>Saprospirales</taxon>
        <taxon>Haliscomenobacteraceae</taxon>
        <taxon>Phaeodactylibacter</taxon>
    </lineage>
</organism>